<protein>
    <submittedName>
        <fullName evidence="2">Carotenoid 1,2-hydratase</fullName>
    </submittedName>
</protein>
<dbReference type="PANTHER" id="PTHR38591:SF1">
    <property type="entry name" value="BLL1000 PROTEIN"/>
    <property type="match status" value="1"/>
</dbReference>
<reference evidence="2 3" key="1">
    <citation type="submission" date="2017-10" db="EMBL/GenBank/DDBJ databases">
        <title>Nyctiphanis sp. nov., isolated from the stomach of the euphausiid Nyctiphanes simplex (Hansen, 1911) in the Gulf of California.</title>
        <authorList>
            <person name="Gomez-Gil B."/>
            <person name="Aguilar-Mendez M."/>
            <person name="Lopez-Cortes A."/>
            <person name="Gomez-Gutierrez J."/>
            <person name="Roque A."/>
            <person name="Lang E."/>
            <person name="Gonzalez-Castillo A."/>
        </authorList>
    </citation>
    <scope>NUCLEOTIDE SEQUENCE [LARGE SCALE GENOMIC DNA]</scope>
    <source>
        <strain evidence="2 3">CAIM 600</strain>
    </source>
</reference>
<dbReference type="RefSeq" id="WP_129121216.1">
    <property type="nucleotide sequence ID" value="NZ_PEIB01000003.1"/>
</dbReference>
<accession>A0A4Q0YVK6</accession>
<organism evidence="2 3">
    <name type="scientific">Veronia nyctiphanis</name>
    <dbReference type="NCBI Taxonomy" id="1278244"/>
    <lineage>
        <taxon>Bacteria</taxon>
        <taxon>Pseudomonadati</taxon>
        <taxon>Pseudomonadota</taxon>
        <taxon>Gammaproteobacteria</taxon>
        <taxon>Vibrionales</taxon>
        <taxon>Vibrionaceae</taxon>
        <taxon>Veronia</taxon>
    </lineage>
</organism>
<sequence length="367" mass="41539">MKFSFSDLKRLMIGVVFSLSVILLILLIRSFEPPKTNQIASLLSSSSAEGFSAVTPGYVMTFPDDFGAHPSFRHEWWYVTANLKDESGNRYGIQWTLFRYASSPDTGERWNSNQVYMAHSVLTTEKEVYAFERYGRGGIGQAGTQAKPFAIWLDDWRMQSESEQPFPAAVTAGEDDVSYRLSLTQTLPPVLNGDKGYSKKHVDDFASYYFSVPRINIKGTINIGGQSVDVSGLGWFDREWGTREMSPSQRGWSWFSMHLDDGSSLMIAELRGEPDNFAFGTYISSNSDVSILGTEDILLTPVTYRKVKKDKHVPLTWKITLKNLDKQWEVRALNHQNWLDFYFPYWEGPTVISGSSTGTGFMELTGY</sequence>
<dbReference type="Pfam" id="PF07143">
    <property type="entry name" value="CrtC"/>
    <property type="match status" value="1"/>
</dbReference>
<evidence type="ECO:0000259" key="1">
    <source>
        <dbReference type="Pfam" id="PF07143"/>
    </source>
</evidence>
<dbReference type="OrthoDB" id="9770826at2"/>
<dbReference type="Gene3D" id="2.40.370.10">
    <property type="entry name" value="AttH-like domain"/>
    <property type="match status" value="2"/>
</dbReference>
<dbReference type="EMBL" id="PEIB01000003">
    <property type="protein sequence ID" value="RXJ74254.1"/>
    <property type="molecule type" value="Genomic_DNA"/>
</dbReference>
<evidence type="ECO:0000313" key="3">
    <source>
        <dbReference type="Proteomes" id="UP000290287"/>
    </source>
</evidence>
<proteinExistence type="predicted"/>
<name>A0A4Q0YVK6_9GAMM</name>
<dbReference type="Proteomes" id="UP000290287">
    <property type="component" value="Unassembled WGS sequence"/>
</dbReference>
<comment type="caution">
    <text evidence="2">The sequence shown here is derived from an EMBL/GenBank/DDBJ whole genome shotgun (WGS) entry which is preliminary data.</text>
</comment>
<dbReference type="InterPro" id="IPR023374">
    <property type="entry name" value="AttH-like_dom_sf"/>
</dbReference>
<dbReference type="Pfam" id="PF17186">
    <property type="entry name" value="Lipocalin_9"/>
    <property type="match status" value="1"/>
</dbReference>
<gene>
    <name evidence="2" type="ORF">CS022_04130</name>
</gene>
<dbReference type="InterPro" id="IPR010791">
    <property type="entry name" value="AttH_dom"/>
</dbReference>
<dbReference type="AlphaFoldDB" id="A0A4Q0YVK6"/>
<dbReference type="SUPFAM" id="SSF159245">
    <property type="entry name" value="AttH-like"/>
    <property type="match status" value="1"/>
</dbReference>
<feature type="domain" description="AttH" evidence="1">
    <location>
        <begin position="74"/>
        <end position="242"/>
    </location>
</feature>
<dbReference type="PANTHER" id="PTHR38591">
    <property type="entry name" value="HYDROLASE"/>
    <property type="match status" value="1"/>
</dbReference>
<evidence type="ECO:0000313" key="2">
    <source>
        <dbReference type="EMBL" id="RXJ74254.1"/>
    </source>
</evidence>
<keyword evidence="3" id="KW-1185">Reference proteome</keyword>